<feature type="transmembrane region" description="Helical" evidence="2">
    <location>
        <begin position="1263"/>
        <end position="1286"/>
    </location>
</feature>
<feature type="transmembrane region" description="Helical" evidence="2">
    <location>
        <begin position="1197"/>
        <end position="1220"/>
    </location>
</feature>
<evidence type="ECO:0000313" key="3">
    <source>
        <dbReference type="EMBL" id="GHP08177.1"/>
    </source>
</evidence>
<name>A0A830HTA4_9CHLO</name>
<feature type="transmembrane region" description="Helical" evidence="2">
    <location>
        <begin position="568"/>
        <end position="590"/>
    </location>
</feature>
<feature type="transmembrane region" description="Helical" evidence="2">
    <location>
        <begin position="707"/>
        <end position="730"/>
    </location>
</feature>
<evidence type="ECO:0000256" key="2">
    <source>
        <dbReference type="SAM" id="Phobius"/>
    </source>
</evidence>
<keyword evidence="2" id="KW-0812">Transmembrane</keyword>
<dbReference type="Proteomes" id="UP000660262">
    <property type="component" value="Unassembled WGS sequence"/>
</dbReference>
<feature type="transmembrane region" description="Helical" evidence="2">
    <location>
        <begin position="1232"/>
        <end position="1251"/>
    </location>
</feature>
<keyword evidence="2" id="KW-0472">Membrane</keyword>
<evidence type="ECO:0000256" key="1">
    <source>
        <dbReference type="SAM" id="MobiDB-lite"/>
    </source>
</evidence>
<feature type="compositionally biased region" description="Basic and acidic residues" evidence="1">
    <location>
        <begin position="688"/>
        <end position="703"/>
    </location>
</feature>
<gene>
    <name evidence="3" type="ORF">PPROV_000691900</name>
</gene>
<keyword evidence="4" id="KW-1185">Reference proteome</keyword>
<feature type="region of interest" description="Disordered" evidence="1">
    <location>
        <begin position="656"/>
        <end position="703"/>
    </location>
</feature>
<feature type="transmembrane region" description="Helical" evidence="2">
    <location>
        <begin position="1169"/>
        <end position="1191"/>
    </location>
</feature>
<feature type="transmembrane region" description="Helical" evidence="2">
    <location>
        <begin position="440"/>
        <end position="464"/>
    </location>
</feature>
<protein>
    <submittedName>
        <fullName evidence="3">Uncharacterized protein</fullName>
    </submittedName>
</protein>
<feature type="transmembrane region" description="Helical" evidence="2">
    <location>
        <begin position="521"/>
        <end position="548"/>
    </location>
</feature>
<keyword evidence="2" id="KW-1133">Transmembrane helix</keyword>
<feature type="transmembrane region" description="Helical" evidence="2">
    <location>
        <begin position="20"/>
        <end position="41"/>
    </location>
</feature>
<dbReference type="EMBL" id="BNJQ01000019">
    <property type="protein sequence ID" value="GHP08177.1"/>
    <property type="molecule type" value="Genomic_DNA"/>
</dbReference>
<organism evidence="3 4">
    <name type="scientific">Pycnococcus provasolii</name>
    <dbReference type="NCBI Taxonomy" id="41880"/>
    <lineage>
        <taxon>Eukaryota</taxon>
        <taxon>Viridiplantae</taxon>
        <taxon>Chlorophyta</taxon>
        <taxon>Pseudoscourfieldiophyceae</taxon>
        <taxon>Pseudoscourfieldiales</taxon>
        <taxon>Pycnococcaceae</taxon>
        <taxon>Pycnococcus</taxon>
    </lineage>
</organism>
<accession>A0A830HTA4</accession>
<comment type="caution">
    <text evidence="3">The sequence shown here is derived from an EMBL/GenBank/DDBJ whole genome shotgun (WGS) entry which is preliminary data.</text>
</comment>
<feature type="transmembrane region" description="Helical" evidence="2">
    <location>
        <begin position="1139"/>
        <end position="1157"/>
    </location>
</feature>
<feature type="transmembrane region" description="Helical" evidence="2">
    <location>
        <begin position="484"/>
        <end position="509"/>
    </location>
</feature>
<sequence>MSATSAPMTLLQRLAPGMRTRAPLLALIGTSLVAVFLALLAHKGDSTDGFLTVEQLLEEPQTVSGKQYARAKDVVHAHEAVLVVKDSASDNVAHVLQNVDAIQDECVRPDVPADVQAPLTPNTCPLTRFAAFGYAALTQCLAAHRKLDKPWRGVTNTTSAKLVPLDPNAWGLKQMPCAVASPALCFREGERLLPKSSGFQDLLQGGLALEVFELCETNDEGACESCSAHIARQLDDARASASCSEATYPSTDVLVENLFKWYVPTFAAYAHHVARPPVGKVLAALDDASLRQQLGWHENVRGKNATIVDYVNYAQQNAAASLLSTPAAAAALDSSTGGVAEPPLGMRVRICLQPNAPCCLAWDGLSLAPHPRLYFAPDETDGNATTTASAPPPAVLLRVPLRSKSIATMTLLNNATSTAIWLDLPLTVDKERQRVFEQHATTIGAMVTVFAIIAGALLAVLVSLRETANDCVTDGPLRTELSLSYAAAVGALHTALGIACMFAILGLALMIERIHNAIETILPALCIIGHVMALSGGCAGSAAAVGRFRHTSTPGGLVVSVDNMYAKFFRGILRFGHLSLAMILSLLAAASTGERTELARALAAIGCQAYGIYALLLSPLVSWMGSYGASGNLTRWADGVHSTIAGCFGLHRPTTVVRHSTPPRASDNQATNDDPEKASAVASSPQDPKCDVDEKEDQRHEEEDTKVVLTTTIVLTIILCAFSAVIGMVFCLDPAFSAIPVSPPLSAYAFANDDKRFLAQAMRAYEAHFGPHVRGAVIQATYLEDVHKRIEAIQAGNSSTRVELPQMPAKFEGAMPYMFVNPVSTEWAIRSSSSLELPNALSGQPSGLAYAFTCPHTIDELSMSLIAERKSTAAYHKAVRLGEGKGRFALDYDDDYDSKSSLELNNTWDALRTSFQYRRESLDALRWNAAYRGSLCGNVNAFSHDVAIATVNSNGDDDDDCGVQMLSKPDWTSHSTSADEVVPIDFRKGAAQAEDSCTTVSRAPAMFLASQDTLADGTLLTQSNPGHPLSPAHGAKDLADMLDKQALFWKSTGLYHARWMTTKSATFVTDVPLISDGRGARSLRESRERANAALSGDGFSVAMWRGEGWSFVARRTSWMLTSSPSQYGGPEPIRTLRDAALSVFLLLAACSIYSVVIPPEAACKSAFTTLLSITAASAVAALAAAACTMSACLRMGVLAYGGLGTAAPTLAAYHAFIFAYEALVTVRVRRVLLWDALCPMAICFSFYVLVLPLTLLPDVTSKAASWALGASTCMSLVWGVFMMLVVSQSARWCQSVRA</sequence>
<reference evidence="3" key="1">
    <citation type="submission" date="2020-10" db="EMBL/GenBank/DDBJ databases">
        <title>Unveiling of a novel bifunctional photoreceptor, Dualchrome1, isolated from a cosmopolitan green alga.</title>
        <authorList>
            <person name="Suzuki S."/>
            <person name="Kawachi M."/>
        </authorList>
    </citation>
    <scope>NUCLEOTIDE SEQUENCE</scope>
    <source>
        <strain evidence="3">NIES 2893</strain>
    </source>
</reference>
<proteinExistence type="predicted"/>
<evidence type="ECO:0000313" key="4">
    <source>
        <dbReference type="Proteomes" id="UP000660262"/>
    </source>
</evidence>